<feature type="repeat" description="ANK" evidence="5">
    <location>
        <begin position="637"/>
        <end position="669"/>
    </location>
</feature>
<dbReference type="SUPFAM" id="SSF48403">
    <property type="entry name" value="Ankyrin repeat"/>
    <property type="match status" value="1"/>
</dbReference>
<dbReference type="SMART" id="SM00248">
    <property type="entry name" value="ANK"/>
    <property type="match status" value="3"/>
</dbReference>
<dbReference type="Pfam" id="PF12796">
    <property type="entry name" value="Ank_2"/>
    <property type="match status" value="1"/>
</dbReference>
<feature type="domain" description="Membrane insertase YidC/Oxa/ALB C-terminal" evidence="9">
    <location>
        <begin position="264"/>
        <end position="462"/>
    </location>
</feature>
<reference evidence="10" key="1">
    <citation type="submission" date="2021-01" db="EMBL/GenBank/DDBJ databases">
        <authorList>
            <person name="Corre E."/>
            <person name="Pelletier E."/>
            <person name="Niang G."/>
            <person name="Scheremetjew M."/>
            <person name="Finn R."/>
            <person name="Kale V."/>
            <person name="Holt S."/>
            <person name="Cochrane G."/>
            <person name="Meng A."/>
            <person name="Brown T."/>
            <person name="Cohen L."/>
        </authorList>
    </citation>
    <scope>NUCLEOTIDE SEQUENCE</scope>
    <source>
        <strain evidence="10">CCMP1594</strain>
    </source>
</reference>
<dbReference type="Pfam" id="PF02096">
    <property type="entry name" value="60KD_IMP"/>
    <property type="match status" value="1"/>
</dbReference>
<comment type="similarity">
    <text evidence="6">Belongs to the OXA1/ALB3/YidC family.</text>
</comment>
<evidence type="ECO:0000256" key="5">
    <source>
        <dbReference type="PROSITE-ProRule" id="PRU00023"/>
    </source>
</evidence>
<proteinExistence type="inferred from homology"/>
<keyword evidence="4 8" id="KW-0472">Membrane</keyword>
<evidence type="ECO:0000256" key="7">
    <source>
        <dbReference type="SAM" id="MobiDB-lite"/>
    </source>
</evidence>
<feature type="repeat" description="ANK" evidence="5">
    <location>
        <begin position="604"/>
        <end position="636"/>
    </location>
</feature>
<evidence type="ECO:0000256" key="8">
    <source>
        <dbReference type="SAM" id="Phobius"/>
    </source>
</evidence>
<dbReference type="PANTHER" id="PTHR12428">
    <property type="entry name" value="OXA1"/>
    <property type="match status" value="1"/>
</dbReference>
<dbReference type="NCBIfam" id="TIGR03592">
    <property type="entry name" value="yidC_oxa1_cterm"/>
    <property type="match status" value="1"/>
</dbReference>
<organism evidence="10">
    <name type="scientific">Eutreptiella gymnastica</name>
    <dbReference type="NCBI Taxonomy" id="73025"/>
    <lineage>
        <taxon>Eukaryota</taxon>
        <taxon>Discoba</taxon>
        <taxon>Euglenozoa</taxon>
        <taxon>Euglenida</taxon>
        <taxon>Spirocuta</taxon>
        <taxon>Euglenophyceae</taxon>
        <taxon>Eutreptiales</taxon>
        <taxon>Eutreptiaceae</taxon>
        <taxon>Eutreptiella</taxon>
    </lineage>
</organism>
<feature type="compositionally biased region" description="Acidic residues" evidence="7">
    <location>
        <begin position="727"/>
        <end position="737"/>
    </location>
</feature>
<protein>
    <recommendedName>
        <fullName evidence="9">Membrane insertase YidC/Oxa/ALB C-terminal domain-containing protein</fullName>
    </recommendedName>
</protein>
<keyword evidence="5" id="KW-0040">ANK repeat</keyword>
<dbReference type="InterPro" id="IPR036770">
    <property type="entry name" value="Ankyrin_rpt-contain_sf"/>
</dbReference>
<evidence type="ECO:0000256" key="2">
    <source>
        <dbReference type="ARBA" id="ARBA00022692"/>
    </source>
</evidence>
<name>A0A7S4FDQ5_9EUGL</name>
<dbReference type="PROSITE" id="PS50088">
    <property type="entry name" value="ANK_REPEAT"/>
    <property type="match status" value="2"/>
</dbReference>
<evidence type="ECO:0000313" key="10">
    <source>
        <dbReference type="EMBL" id="CAE0789304.1"/>
    </source>
</evidence>
<dbReference type="InterPro" id="IPR002110">
    <property type="entry name" value="Ankyrin_rpt"/>
</dbReference>
<dbReference type="InterPro" id="IPR028055">
    <property type="entry name" value="YidC/Oxa/ALB_C"/>
</dbReference>
<dbReference type="GO" id="GO:0051205">
    <property type="term" value="P:protein insertion into membrane"/>
    <property type="evidence" value="ECO:0007669"/>
    <property type="project" value="TreeGrafter"/>
</dbReference>
<evidence type="ECO:0000256" key="3">
    <source>
        <dbReference type="ARBA" id="ARBA00022989"/>
    </source>
</evidence>
<evidence type="ECO:0000256" key="6">
    <source>
        <dbReference type="RuleBase" id="RU003945"/>
    </source>
</evidence>
<accession>A0A7S4FDQ5</accession>
<evidence type="ECO:0000259" key="9">
    <source>
        <dbReference type="Pfam" id="PF02096"/>
    </source>
</evidence>
<sequence>MKLHHDPTLAGAEGYDTFGGAPRQTNSSRSLWASLLFFFVAVIAVLSWNQHTVHSAMSSAYTQLGMTRGLPAIPRYGQSLTIPKPAIARAPVHAIQRDRETTTVVSKREAPWWGNAFFKPKANPRWSPMKPTKNARVKSLMAWASGLALVLTAMSPEVTQAATDMVDSQYLTAVASSMQGTVHDISGLLQNLPQTQNSPEVGALVESVTQVYKTTIHNLGALADGGIGDIPKEGWFDKFVHLIENSILGLNGVLSNANVPGSLGVSITLFTMAVKAILLPVNFAQLKSSTQMQAIQPKVKEIQERFAEDKNTMNIMLAELYAKNEVNPLLAIVPAFAQIPIFIGLYRALRELGQQNLLDEPFLWIPSLEGPTFDLQTGHTLEWLTQHQLSNSDTLAYLSIPALLIVTQTLSTQLSKQPDGPETPTWIYFLPLLTASFALNVPSGLAVYWIVNTVVTAGTNIGVRKYLENDPSIKAAAETDIDSLSVDSAKREADMAPSYQEALLRAVDKDAELSAAFAEMRQSPKSVMKYYGDREFTGRLADLVAKEQEIMLEEQQKRKAELDSAPKIVAKKKEDICVAVRAGNMTGVKDYLAAGVDPNFKDEKGISALHYAVGKGRMDMAKLLVKEGADVNIRDFADNSLLHYAAGYGRENMIKFLHEQGVDFNALNANKESPLDLATNEDNSFSDEKCAKLLRKYGAEEGLAVGPLAPEVLDEKEARAAGRADGEVQDAEFTEVK</sequence>
<dbReference type="EMBL" id="HBJA01001540">
    <property type="protein sequence ID" value="CAE0789304.1"/>
    <property type="molecule type" value="Transcribed_RNA"/>
</dbReference>
<gene>
    <name evidence="10" type="ORF">EGYM00163_LOCUS417</name>
</gene>
<dbReference type="CDD" id="cd20070">
    <property type="entry name" value="5TM_YidC_Alb3"/>
    <property type="match status" value="1"/>
</dbReference>
<dbReference type="GO" id="GO:0032977">
    <property type="term" value="F:membrane insertase activity"/>
    <property type="evidence" value="ECO:0007669"/>
    <property type="project" value="InterPro"/>
</dbReference>
<keyword evidence="2 6" id="KW-0812">Transmembrane</keyword>
<dbReference type="GO" id="GO:0016020">
    <property type="term" value="C:membrane"/>
    <property type="evidence" value="ECO:0007669"/>
    <property type="project" value="UniProtKB-SubCell"/>
</dbReference>
<comment type="subcellular location">
    <subcellularLocation>
        <location evidence="1 6">Membrane</location>
        <topology evidence="1 6">Multi-pass membrane protein</topology>
    </subcellularLocation>
</comment>
<feature type="region of interest" description="Disordered" evidence="7">
    <location>
        <begin position="718"/>
        <end position="737"/>
    </location>
</feature>
<keyword evidence="3 8" id="KW-1133">Transmembrane helix</keyword>
<evidence type="ECO:0000256" key="1">
    <source>
        <dbReference type="ARBA" id="ARBA00004141"/>
    </source>
</evidence>
<dbReference type="InterPro" id="IPR047196">
    <property type="entry name" value="YidC_ALB_C"/>
</dbReference>
<dbReference type="PROSITE" id="PS50297">
    <property type="entry name" value="ANK_REP_REGION"/>
    <property type="match status" value="2"/>
</dbReference>
<feature type="transmembrane region" description="Helical" evidence="8">
    <location>
        <begin position="31"/>
        <end position="48"/>
    </location>
</feature>
<dbReference type="AlphaFoldDB" id="A0A7S4FDQ5"/>
<dbReference type="InterPro" id="IPR001708">
    <property type="entry name" value="YidC/ALB3/OXA1/COX18"/>
</dbReference>
<dbReference type="PANTHER" id="PTHR12428:SF14">
    <property type="entry name" value="ALBINO3-LIKE PROTEIN 1, CHLOROPLASTIC"/>
    <property type="match status" value="1"/>
</dbReference>
<dbReference type="Gene3D" id="1.25.40.20">
    <property type="entry name" value="Ankyrin repeat-containing domain"/>
    <property type="match status" value="1"/>
</dbReference>
<evidence type="ECO:0000256" key="4">
    <source>
        <dbReference type="ARBA" id="ARBA00023136"/>
    </source>
</evidence>